<dbReference type="Gene3D" id="3.40.50.10470">
    <property type="entry name" value="Translation initiation factor eif-2b, domain 2"/>
    <property type="match status" value="1"/>
</dbReference>
<accession>A0AAJ0GQ55</accession>
<dbReference type="InterPro" id="IPR000086">
    <property type="entry name" value="NUDIX_hydrolase_dom"/>
</dbReference>
<dbReference type="GO" id="GO:0019509">
    <property type="term" value="P:L-methionine salvage from methylthioadenosine"/>
    <property type="evidence" value="ECO:0007669"/>
    <property type="project" value="TreeGrafter"/>
</dbReference>
<dbReference type="PANTHER" id="PTHR43475:SF3">
    <property type="entry name" value="TRANSLATION INITIATION FACTOR EIF-2B SUBUNIT FAMILY PROTEIN (AFU_ORTHOLOGUE AFUA_2G14290)"/>
    <property type="match status" value="1"/>
</dbReference>
<dbReference type="SUPFAM" id="SSF100950">
    <property type="entry name" value="NagB/RpiA/CoA transferase-like"/>
    <property type="match status" value="1"/>
</dbReference>
<evidence type="ECO:0000259" key="3">
    <source>
        <dbReference type="PROSITE" id="PS51462"/>
    </source>
</evidence>
<evidence type="ECO:0000256" key="1">
    <source>
        <dbReference type="ARBA" id="ARBA00007251"/>
    </source>
</evidence>
<dbReference type="SUPFAM" id="SSF55811">
    <property type="entry name" value="Nudix"/>
    <property type="match status" value="1"/>
</dbReference>
<protein>
    <recommendedName>
        <fullName evidence="3">Nudix hydrolase domain-containing protein</fullName>
    </recommendedName>
</protein>
<dbReference type="CDD" id="cd18872">
    <property type="entry name" value="NUDIX_eIF-2B"/>
    <property type="match status" value="1"/>
</dbReference>
<feature type="domain" description="Nudix hydrolase" evidence="3">
    <location>
        <begin position="12"/>
        <end position="157"/>
    </location>
</feature>
<gene>
    <name evidence="4" type="ORF">B0T15DRAFT_286124</name>
</gene>
<evidence type="ECO:0000313" key="4">
    <source>
        <dbReference type="EMBL" id="KAK3303855.1"/>
    </source>
</evidence>
<dbReference type="PROSITE" id="PS51462">
    <property type="entry name" value="NUDIX"/>
    <property type="match status" value="1"/>
</dbReference>
<dbReference type="Pfam" id="PF01008">
    <property type="entry name" value="IF-2B"/>
    <property type="match status" value="1"/>
</dbReference>
<organism evidence="4 5">
    <name type="scientific">Chaetomium strumarium</name>
    <dbReference type="NCBI Taxonomy" id="1170767"/>
    <lineage>
        <taxon>Eukaryota</taxon>
        <taxon>Fungi</taxon>
        <taxon>Dikarya</taxon>
        <taxon>Ascomycota</taxon>
        <taxon>Pezizomycotina</taxon>
        <taxon>Sordariomycetes</taxon>
        <taxon>Sordariomycetidae</taxon>
        <taxon>Sordariales</taxon>
        <taxon>Chaetomiaceae</taxon>
        <taxon>Chaetomium</taxon>
    </lineage>
</organism>
<comment type="similarity">
    <text evidence="1 2">Belongs to the eIF-2B alpha/beta/delta subunits family.</text>
</comment>
<dbReference type="InterPro" id="IPR015797">
    <property type="entry name" value="NUDIX_hydrolase-like_dom_sf"/>
</dbReference>
<proteinExistence type="inferred from homology"/>
<sequence>MATTPSSGGEWKKRSVVSSFLMKIDDEQRPRIALFQRSDEVSTYQHHLAPISGTIDPALDPSPVSAAWREIKEETTLTPTSLVLLRQGKPYSFKDPSIRREWTVHPFLFQLKNPATDEQKIQIDWEHEDWTWHDPDAIIREADGDGNYPGSVPRLAQSLRRVWFETDLGPAGAGKVLSVGLEALARDHESGARQMAGAALQTLRGVLAEMNGPGENGLAEEWWEKVRFAAWHLWKNGRESMGAAIMSALLAALAGIEQVMMQKSSEPGPLRGAVLRELDERIAARQEAAKRISQAFTAYLETSFPSKRAAHEPISILTLSESSTIRQGLRDAALEAGFVLDLRVLESRPLYEGLSLAASLAEDLSSTTSSGPSSAEAEHTIIIYSDASAALAASDIDVVLLGADRISASGDVSNKTGSLPAVLSAKHVCPGAKVFVLGESDKIAPPGRREDHIVEDNDPSQISRAWQAEYNSGRVRGAAAAIRNSSSRDGRVKIEIRNIFFEWVPAGLVDAYVTQSGLWTVQQIAQHSEKLQAEQERFFGSL</sequence>
<reference evidence="4" key="2">
    <citation type="submission" date="2023-06" db="EMBL/GenBank/DDBJ databases">
        <authorList>
            <consortium name="Lawrence Berkeley National Laboratory"/>
            <person name="Mondo S.J."/>
            <person name="Hensen N."/>
            <person name="Bonometti L."/>
            <person name="Westerberg I."/>
            <person name="Brannstrom I.O."/>
            <person name="Guillou S."/>
            <person name="Cros-Aarteil S."/>
            <person name="Calhoun S."/>
            <person name="Haridas S."/>
            <person name="Kuo A."/>
            <person name="Pangilinan J."/>
            <person name="Riley R."/>
            <person name="Labutti K."/>
            <person name="Andreopoulos B."/>
            <person name="Lipzen A."/>
            <person name="Chen C."/>
            <person name="Yanf M."/>
            <person name="Daum C."/>
            <person name="Ng V."/>
            <person name="Clum A."/>
            <person name="Steindorff A."/>
            <person name="Ohm R."/>
            <person name="Martin F."/>
            <person name="Silar P."/>
            <person name="Natvig D."/>
            <person name="Lalanne C."/>
            <person name="Gautier V."/>
            <person name="Ament-Velasquez S.L."/>
            <person name="Kruys A."/>
            <person name="Hutchinson M.I."/>
            <person name="Powell A.J."/>
            <person name="Barry K."/>
            <person name="Miller A.N."/>
            <person name="Grigoriev I.V."/>
            <person name="Debuchy R."/>
            <person name="Gladieux P."/>
            <person name="Thoren M.H."/>
            <person name="Johannesson H."/>
        </authorList>
    </citation>
    <scope>NUCLEOTIDE SEQUENCE</scope>
    <source>
        <strain evidence="4">CBS 333.67</strain>
    </source>
</reference>
<name>A0AAJ0GQ55_9PEZI</name>
<dbReference type="InterPro" id="IPR037171">
    <property type="entry name" value="NagB/RpiA_transferase-like"/>
</dbReference>
<dbReference type="GO" id="GO:0046523">
    <property type="term" value="F:S-methyl-5-thioribose-1-phosphate isomerase activity"/>
    <property type="evidence" value="ECO:0007669"/>
    <property type="project" value="TreeGrafter"/>
</dbReference>
<dbReference type="Gene3D" id="3.90.79.10">
    <property type="entry name" value="Nucleoside Triphosphate Pyrophosphohydrolase"/>
    <property type="match status" value="1"/>
</dbReference>
<dbReference type="InterPro" id="IPR000649">
    <property type="entry name" value="IF-2B-related"/>
</dbReference>
<dbReference type="PANTHER" id="PTHR43475">
    <property type="entry name" value="METHYLTHIORIBOSE-1-PHOSPHATE ISOMERASE"/>
    <property type="match status" value="1"/>
</dbReference>
<keyword evidence="5" id="KW-1185">Reference proteome</keyword>
<dbReference type="AlphaFoldDB" id="A0AAJ0GQ55"/>
<dbReference type="EMBL" id="JAUDZG010000006">
    <property type="protein sequence ID" value="KAK3303855.1"/>
    <property type="molecule type" value="Genomic_DNA"/>
</dbReference>
<dbReference type="Pfam" id="PF00293">
    <property type="entry name" value="NUDIX"/>
    <property type="match status" value="1"/>
</dbReference>
<evidence type="ECO:0000313" key="5">
    <source>
        <dbReference type="Proteomes" id="UP001273166"/>
    </source>
</evidence>
<dbReference type="RefSeq" id="XP_062719635.1">
    <property type="nucleotide sequence ID" value="XM_062863637.1"/>
</dbReference>
<evidence type="ECO:0000256" key="2">
    <source>
        <dbReference type="RuleBase" id="RU003814"/>
    </source>
</evidence>
<comment type="caution">
    <text evidence="4">The sequence shown here is derived from an EMBL/GenBank/DDBJ whole genome shotgun (WGS) entry which is preliminary data.</text>
</comment>
<dbReference type="InterPro" id="IPR042529">
    <property type="entry name" value="IF_2B-like_C"/>
</dbReference>
<dbReference type="Proteomes" id="UP001273166">
    <property type="component" value="Unassembled WGS sequence"/>
</dbReference>
<dbReference type="GeneID" id="87882466"/>
<reference evidence="4" key="1">
    <citation type="journal article" date="2023" name="Mol. Phylogenet. Evol.">
        <title>Genome-scale phylogeny and comparative genomics of the fungal order Sordariales.</title>
        <authorList>
            <person name="Hensen N."/>
            <person name="Bonometti L."/>
            <person name="Westerberg I."/>
            <person name="Brannstrom I.O."/>
            <person name="Guillou S."/>
            <person name="Cros-Aarteil S."/>
            <person name="Calhoun S."/>
            <person name="Haridas S."/>
            <person name="Kuo A."/>
            <person name="Mondo S."/>
            <person name="Pangilinan J."/>
            <person name="Riley R."/>
            <person name="LaButti K."/>
            <person name="Andreopoulos B."/>
            <person name="Lipzen A."/>
            <person name="Chen C."/>
            <person name="Yan M."/>
            <person name="Daum C."/>
            <person name="Ng V."/>
            <person name="Clum A."/>
            <person name="Steindorff A."/>
            <person name="Ohm R.A."/>
            <person name="Martin F."/>
            <person name="Silar P."/>
            <person name="Natvig D.O."/>
            <person name="Lalanne C."/>
            <person name="Gautier V."/>
            <person name="Ament-Velasquez S.L."/>
            <person name="Kruys A."/>
            <person name="Hutchinson M.I."/>
            <person name="Powell A.J."/>
            <person name="Barry K."/>
            <person name="Miller A.N."/>
            <person name="Grigoriev I.V."/>
            <person name="Debuchy R."/>
            <person name="Gladieux P."/>
            <person name="Hiltunen Thoren M."/>
            <person name="Johannesson H."/>
        </authorList>
    </citation>
    <scope>NUCLEOTIDE SEQUENCE</scope>
    <source>
        <strain evidence="4">CBS 333.67</strain>
    </source>
</reference>